<dbReference type="EMBL" id="JACGWU010000003">
    <property type="protein sequence ID" value="MBA8829274.1"/>
    <property type="molecule type" value="Genomic_DNA"/>
</dbReference>
<organism evidence="1 2">
    <name type="scientific">Alpinimonas psychrophila</name>
    <dbReference type="NCBI Taxonomy" id="748908"/>
    <lineage>
        <taxon>Bacteria</taxon>
        <taxon>Bacillati</taxon>
        <taxon>Actinomycetota</taxon>
        <taxon>Actinomycetes</taxon>
        <taxon>Micrococcales</taxon>
        <taxon>Microbacteriaceae</taxon>
        <taxon>Alpinimonas</taxon>
    </lineage>
</organism>
<keyword evidence="2" id="KW-1185">Reference proteome</keyword>
<dbReference type="AlphaFoldDB" id="A0A7W3JU30"/>
<reference evidence="1 2" key="1">
    <citation type="submission" date="2020-07" db="EMBL/GenBank/DDBJ databases">
        <title>Sequencing the genomes of 1000 actinobacteria strains.</title>
        <authorList>
            <person name="Klenk H.-P."/>
        </authorList>
    </citation>
    <scope>NUCLEOTIDE SEQUENCE [LARGE SCALE GENOMIC DNA]</scope>
    <source>
        <strain evidence="1 2">DSM 23737</strain>
    </source>
</reference>
<accession>A0A7W3JU30</accession>
<name>A0A7W3JU30_9MICO</name>
<evidence type="ECO:0000313" key="2">
    <source>
        <dbReference type="Proteomes" id="UP000524237"/>
    </source>
</evidence>
<comment type="caution">
    <text evidence="1">The sequence shown here is derived from an EMBL/GenBank/DDBJ whole genome shotgun (WGS) entry which is preliminary data.</text>
</comment>
<evidence type="ECO:0008006" key="3">
    <source>
        <dbReference type="Google" id="ProtNLM"/>
    </source>
</evidence>
<dbReference type="RefSeq" id="WP_182484712.1">
    <property type="nucleotide sequence ID" value="NZ_JACGWU010000003.1"/>
</dbReference>
<evidence type="ECO:0000313" key="1">
    <source>
        <dbReference type="EMBL" id="MBA8829274.1"/>
    </source>
</evidence>
<gene>
    <name evidence="1" type="ORF">FB555_001377</name>
</gene>
<sequence length="452" mass="50710">MAAATPVDSFHRETLHLFGIPHPGHDIQQRLETAGAKYLRIDDVLASSPSFGMTAEESDILEISIQSALITYYRTDAPDRNIRRIAKTAQRLRREGEQTYSAVTALLRQGNFVEAYLPNGRFPCQKMATLAARAQQTPTIHYEKGETPNGAYVQPYAPQDRLASQGAVNPLLSALTPSEIEVIADKWLARRAPSKESRNEFAAGWTEGLPAEFVSRMAGHKVAGFFTSSQDEFQFLGPEWQLHTWESQVEAFDLLMSRFEQEGYVCYLRVHPNLATKAHECFLREREGSWELARRHPNLVVIWHDDPTSSYSLLENTNSVVVWDSTVGLETSASGIPTWTCATSRYGLVADVRELLGPENLAESSLMPWNVVTEGAKRFIAYLVLRDDQMPELTRPWISWDNAHPPLPVKIAALFVSGGAPSIRDALTATFDVWRHRRASFNKSALKSRLAR</sequence>
<proteinExistence type="predicted"/>
<dbReference type="Proteomes" id="UP000524237">
    <property type="component" value="Unassembled WGS sequence"/>
</dbReference>
<protein>
    <recommendedName>
        <fullName evidence="3">Capsule polysaccharide biosynthesis protein</fullName>
    </recommendedName>
</protein>